<sequence length="367" mass="39507">MSRAIWKGAISFGLVNIPIAVKPASRTHSLDLDLLDKRDMAPVGYQRINKHTGKPVERDDIVKGYEYEKDEYVVLSDEDFRQANVEATQTVDIVSFVDAAAIPPYFFDTPYYLEPDKRGERGYALLHETMRKTGRAALALVVLRNRQHLAALMVAGKALVLNTMRFADEVVPVAELSLPGGKKNTASPREVQMATKLVEDMSEDFKPEQYHDTYREDLLARIHDKVKAGKTHLLTPASDEPAARTGKGAKVIDMMALLKQSLGARGKRGGDRVDGSGDDSANDTANDSANESDAAPRKGSRRAAAKASGKASAKTSSKSTAKASKASAKAGATKPASKSASKSATKPATKRASKKTPAAAAQRRKAA</sequence>
<dbReference type="Proteomes" id="UP000270411">
    <property type="component" value="Chromosome 2"/>
</dbReference>
<dbReference type="NCBIfam" id="TIGR02772">
    <property type="entry name" value="Ku_bact"/>
    <property type="match status" value="1"/>
</dbReference>
<organism evidence="5 6">
    <name type="scientific">Cupriavidus pauculus</name>
    <dbReference type="NCBI Taxonomy" id="82633"/>
    <lineage>
        <taxon>Bacteria</taxon>
        <taxon>Pseudomonadati</taxon>
        <taxon>Pseudomonadota</taxon>
        <taxon>Betaproteobacteria</taxon>
        <taxon>Burkholderiales</taxon>
        <taxon>Burkholderiaceae</taxon>
        <taxon>Cupriavidus</taxon>
    </lineage>
</organism>
<dbReference type="InterPro" id="IPR016194">
    <property type="entry name" value="SPOC-like_C_dom_sf"/>
</dbReference>
<dbReference type="KEGG" id="cpau:EHF44_19525"/>
<dbReference type="InterPro" id="IPR006164">
    <property type="entry name" value="DNA_bd_Ku70/Ku80"/>
</dbReference>
<comment type="function">
    <text evidence="2">With LigD forms a non-homologous end joining (NHEJ) DNA repair enzyme, which repairs dsDNA breaks with reduced fidelity. Binds linear dsDNA with 5'- and 3'- overhangs but not closed circular dsDNA nor ssDNA. Recruits and stimulates the ligase activity of LigD.</text>
</comment>
<reference evidence="6" key="1">
    <citation type="submission" date="2018-11" db="EMBL/GenBank/DDBJ databases">
        <title>FDA dAtabase for Regulatory Grade micrObial Sequences (FDA-ARGOS): Supporting development and validation of Infectious Disease Dx tests.</title>
        <authorList>
            <person name="Goldberg B."/>
            <person name="Campos J."/>
            <person name="Tallon L."/>
            <person name="Sadzewicz L."/>
            <person name="Zhao X."/>
            <person name="Vavikolanu K."/>
            <person name="Mehta A."/>
            <person name="Aluvathingal J."/>
            <person name="Nadendla S."/>
            <person name="Geyer C."/>
            <person name="Nandy P."/>
            <person name="Yan Y."/>
            <person name="Sichtig H."/>
        </authorList>
    </citation>
    <scope>NUCLEOTIDE SEQUENCE [LARGE SCALE GENOMIC DNA]</scope>
    <source>
        <strain evidence="6">FDAARGOS_614</strain>
    </source>
</reference>
<dbReference type="OrthoDB" id="9795084at2"/>
<gene>
    <name evidence="2" type="primary">ku</name>
    <name evidence="5" type="ORF">EHF44_19525</name>
</gene>
<evidence type="ECO:0000256" key="3">
    <source>
        <dbReference type="SAM" id="MobiDB-lite"/>
    </source>
</evidence>
<dbReference type="SUPFAM" id="SSF100939">
    <property type="entry name" value="SPOC domain-like"/>
    <property type="match status" value="1"/>
</dbReference>
<feature type="compositionally biased region" description="Low complexity" evidence="3">
    <location>
        <begin position="282"/>
        <end position="293"/>
    </location>
</feature>
<dbReference type="SMART" id="SM00559">
    <property type="entry name" value="Ku78"/>
    <property type="match status" value="1"/>
</dbReference>
<dbReference type="EMBL" id="CP033970">
    <property type="protein sequence ID" value="AZG15664.1"/>
    <property type="molecule type" value="Genomic_DNA"/>
</dbReference>
<evidence type="ECO:0000313" key="6">
    <source>
        <dbReference type="Proteomes" id="UP000270411"/>
    </source>
</evidence>
<keyword evidence="2" id="KW-0234">DNA repair</keyword>
<dbReference type="Pfam" id="PF02735">
    <property type="entry name" value="Ku"/>
    <property type="match status" value="1"/>
</dbReference>
<evidence type="ECO:0000256" key="2">
    <source>
        <dbReference type="HAMAP-Rule" id="MF_01875"/>
    </source>
</evidence>
<proteinExistence type="inferred from homology"/>
<keyword evidence="2" id="KW-0227">DNA damage</keyword>
<evidence type="ECO:0000313" key="5">
    <source>
        <dbReference type="EMBL" id="AZG15664.1"/>
    </source>
</evidence>
<dbReference type="PANTHER" id="PTHR41251:SF1">
    <property type="entry name" value="NON-HOMOLOGOUS END JOINING PROTEIN KU"/>
    <property type="match status" value="1"/>
</dbReference>
<protein>
    <recommendedName>
        <fullName evidence="2">Non-homologous end joining protein Ku</fullName>
    </recommendedName>
</protein>
<comment type="subunit">
    <text evidence="2">Homodimer. Interacts with LigD.</text>
</comment>
<dbReference type="GO" id="GO:0003690">
    <property type="term" value="F:double-stranded DNA binding"/>
    <property type="evidence" value="ECO:0007669"/>
    <property type="project" value="UniProtKB-UniRule"/>
</dbReference>
<feature type="compositionally biased region" description="Low complexity" evidence="3">
    <location>
        <begin position="305"/>
        <end position="347"/>
    </location>
</feature>
<dbReference type="GO" id="GO:0006303">
    <property type="term" value="P:double-strand break repair via nonhomologous end joining"/>
    <property type="evidence" value="ECO:0007669"/>
    <property type="project" value="UniProtKB-UniRule"/>
</dbReference>
<evidence type="ECO:0000256" key="1">
    <source>
        <dbReference type="ARBA" id="ARBA00023125"/>
    </source>
</evidence>
<feature type="region of interest" description="Disordered" evidence="3">
    <location>
        <begin position="263"/>
        <end position="367"/>
    </location>
</feature>
<name>A0A3G8H5D5_9BURK</name>
<dbReference type="RefSeq" id="WP_124685397.1">
    <property type="nucleotide sequence ID" value="NZ_CP033970.1"/>
</dbReference>
<dbReference type="HAMAP" id="MF_01875">
    <property type="entry name" value="Prokaryotic_Ku"/>
    <property type="match status" value="1"/>
</dbReference>
<dbReference type="Gene3D" id="2.40.290.10">
    <property type="match status" value="1"/>
</dbReference>
<accession>A0A3G8H5D5</accession>
<dbReference type="GO" id="GO:0006310">
    <property type="term" value="P:DNA recombination"/>
    <property type="evidence" value="ECO:0007669"/>
    <property type="project" value="UniProtKB-KW"/>
</dbReference>
<keyword evidence="2" id="KW-0233">DNA recombination</keyword>
<keyword evidence="1 2" id="KW-0238">DNA-binding</keyword>
<dbReference type="PANTHER" id="PTHR41251">
    <property type="entry name" value="NON-HOMOLOGOUS END JOINING PROTEIN KU"/>
    <property type="match status" value="1"/>
</dbReference>
<feature type="domain" description="Ku" evidence="4">
    <location>
        <begin position="53"/>
        <end position="181"/>
    </location>
</feature>
<dbReference type="CDD" id="cd00789">
    <property type="entry name" value="KU_like"/>
    <property type="match status" value="1"/>
</dbReference>
<dbReference type="AlphaFoldDB" id="A0A3G8H5D5"/>
<dbReference type="InterPro" id="IPR009187">
    <property type="entry name" value="Prok_Ku"/>
</dbReference>
<comment type="similarity">
    <text evidence="2">Belongs to the prokaryotic Ku family.</text>
</comment>
<evidence type="ECO:0000259" key="4">
    <source>
        <dbReference type="SMART" id="SM00559"/>
    </source>
</evidence>